<reference evidence="2" key="1">
    <citation type="journal article" date="2023" name="G3 (Bethesda)">
        <title>Genome assembly and association tests identify interacting loci associated with vigor, precocity, and sex in interspecific pistachio rootstocks.</title>
        <authorList>
            <person name="Palmer W."/>
            <person name="Jacygrad E."/>
            <person name="Sagayaradj S."/>
            <person name="Cavanaugh K."/>
            <person name="Han R."/>
            <person name="Bertier L."/>
            <person name="Beede B."/>
            <person name="Kafkas S."/>
            <person name="Golino D."/>
            <person name="Preece J."/>
            <person name="Michelmore R."/>
        </authorList>
    </citation>
    <scope>NUCLEOTIDE SEQUENCE [LARGE SCALE GENOMIC DNA]</scope>
</reference>
<organism evidence="1 2">
    <name type="scientific">Pistacia integerrima</name>
    <dbReference type="NCBI Taxonomy" id="434235"/>
    <lineage>
        <taxon>Eukaryota</taxon>
        <taxon>Viridiplantae</taxon>
        <taxon>Streptophyta</taxon>
        <taxon>Embryophyta</taxon>
        <taxon>Tracheophyta</taxon>
        <taxon>Spermatophyta</taxon>
        <taxon>Magnoliopsida</taxon>
        <taxon>eudicotyledons</taxon>
        <taxon>Gunneridae</taxon>
        <taxon>Pentapetalae</taxon>
        <taxon>rosids</taxon>
        <taxon>malvids</taxon>
        <taxon>Sapindales</taxon>
        <taxon>Anacardiaceae</taxon>
        <taxon>Pistacia</taxon>
    </lineage>
</organism>
<name>A0ACC0X3P8_9ROSI</name>
<protein>
    <submittedName>
        <fullName evidence="1">Uncharacterized protein</fullName>
    </submittedName>
</protein>
<evidence type="ECO:0000313" key="2">
    <source>
        <dbReference type="Proteomes" id="UP001163603"/>
    </source>
</evidence>
<keyword evidence="2" id="KW-1185">Reference proteome</keyword>
<proteinExistence type="predicted"/>
<dbReference type="EMBL" id="CM047750">
    <property type="protein sequence ID" value="KAJ0008464.1"/>
    <property type="molecule type" value="Genomic_DNA"/>
</dbReference>
<evidence type="ECO:0000313" key="1">
    <source>
        <dbReference type="EMBL" id="KAJ0008464.1"/>
    </source>
</evidence>
<comment type="caution">
    <text evidence="1">The sequence shown here is derived from an EMBL/GenBank/DDBJ whole genome shotgun (WGS) entry which is preliminary data.</text>
</comment>
<sequence length="51" mass="5708">MYPIVFLQFKTTVLFFDNGVLQLVNLPFGQKKEVTGISGMLRSAMKGLLCI</sequence>
<gene>
    <name evidence="1" type="ORF">Pint_29602</name>
</gene>
<accession>A0ACC0X3P8</accession>
<dbReference type="Proteomes" id="UP001163603">
    <property type="component" value="Chromosome 15"/>
</dbReference>